<evidence type="ECO:0000313" key="2">
    <source>
        <dbReference type="EMBL" id="KAJ7689157.1"/>
    </source>
</evidence>
<evidence type="ECO:0000256" key="1">
    <source>
        <dbReference type="SAM" id="Phobius"/>
    </source>
</evidence>
<proteinExistence type="predicted"/>
<keyword evidence="1" id="KW-1133">Transmembrane helix</keyword>
<reference evidence="2" key="1">
    <citation type="submission" date="2023-03" db="EMBL/GenBank/DDBJ databases">
        <title>Massive genome expansion in bonnet fungi (Mycena s.s.) driven by repeated elements and novel gene families across ecological guilds.</title>
        <authorList>
            <consortium name="Lawrence Berkeley National Laboratory"/>
            <person name="Harder C.B."/>
            <person name="Miyauchi S."/>
            <person name="Viragh M."/>
            <person name="Kuo A."/>
            <person name="Thoen E."/>
            <person name="Andreopoulos B."/>
            <person name="Lu D."/>
            <person name="Skrede I."/>
            <person name="Drula E."/>
            <person name="Henrissat B."/>
            <person name="Morin E."/>
            <person name="Kohler A."/>
            <person name="Barry K."/>
            <person name="LaButti K."/>
            <person name="Morin E."/>
            <person name="Salamov A."/>
            <person name="Lipzen A."/>
            <person name="Mereny Z."/>
            <person name="Hegedus B."/>
            <person name="Baldrian P."/>
            <person name="Stursova M."/>
            <person name="Weitz H."/>
            <person name="Taylor A."/>
            <person name="Grigoriev I.V."/>
            <person name="Nagy L.G."/>
            <person name="Martin F."/>
            <person name="Kauserud H."/>
        </authorList>
    </citation>
    <scope>NUCLEOTIDE SEQUENCE</scope>
    <source>
        <strain evidence="2">CBHHK067</strain>
    </source>
</reference>
<organism evidence="2 3">
    <name type="scientific">Mycena rosella</name>
    <name type="common">Pink bonnet</name>
    <name type="synonym">Agaricus rosellus</name>
    <dbReference type="NCBI Taxonomy" id="1033263"/>
    <lineage>
        <taxon>Eukaryota</taxon>
        <taxon>Fungi</taxon>
        <taxon>Dikarya</taxon>
        <taxon>Basidiomycota</taxon>
        <taxon>Agaricomycotina</taxon>
        <taxon>Agaricomycetes</taxon>
        <taxon>Agaricomycetidae</taxon>
        <taxon>Agaricales</taxon>
        <taxon>Marasmiineae</taxon>
        <taxon>Mycenaceae</taxon>
        <taxon>Mycena</taxon>
    </lineage>
</organism>
<dbReference type="Proteomes" id="UP001221757">
    <property type="component" value="Unassembled WGS sequence"/>
</dbReference>
<accession>A0AAD7DGS0</accession>
<feature type="transmembrane region" description="Helical" evidence="1">
    <location>
        <begin position="47"/>
        <end position="66"/>
    </location>
</feature>
<sequence length="108" mass="11958">MATNSLAFFFGSPWVHHLARLPTFNISTSPSSVRPQLESIFRPPLRGLYSCFIQWLASFAFLVSFVSQAINFFLGACVQLFLGLPPVAVATGRRHPSNGCRARSVSHF</sequence>
<keyword evidence="1" id="KW-0812">Transmembrane</keyword>
<keyword evidence="1" id="KW-0472">Membrane</keyword>
<gene>
    <name evidence="2" type="ORF">B0H17DRAFT_1067122</name>
</gene>
<dbReference type="EMBL" id="JARKIE010000074">
    <property type="protein sequence ID" value="KAJ7689157.1"/>
    <property type="molecule type" value="Genomic_DNA"/>
</dbReference>
<comment type="caution">
    <text evidence="2">The sequence shown here is derived from an EMBL/GenBank/DDBJ whole genome shotgun (WGS) entry which is preliminary data.</text>
</comment>
<name>A0AAD7DGS0_MYCRO</name>
<keyword evidence="3" id="KW-1185">Reference proteome</keyword>
<dbReference type="AlphaFoldDB" id="A0AAD7DGS0"/>
<evidence type="ECO:0000313" key="3">
    <source>
        <dbReference type="Proteomes" id="UP001221757"/>
    </source>
</evidence>
<protein>
    <submittedName>
        <fullName evidence="2">Uncharacterized protein</fullName>
    </submittedName>
</protein>